<feature type="domain" description="OmpA-like" evidence="6">
    <location>
        <begin position="91"/>
        <end position="204"/>
    </location>
</feature>
<accession>A0A4Q8L5K5</accession>
<evidence type="ECO:0000313" key="7">
    <source>
        <dbReference type="EMBL" id="TAA21696.1"/>
    </source>
</evidence>
<protein>
    <submittedName>
        <fullName evidence="7">OmpA family protein</fullName>
    </submittedName>
</protein>
<evidence type="ECO:0000256" key="2">
    <source>
        <dbReference type="ARBA" id="ARBA00023136"/>
    </source>
</evidence>
<dbReference type="GO" id="GO:0009279">
    <property type="term" value="C:cell outer membrane"/>
    <property type="evidence" value="ECO:0007669"/>
    <property type="project" value="UniProtKB-SubCell"/>
</dbReference>
<dbReference type="RefSeq" id="WP_130552696.1">
    <property type="nucleotide sequence ID" value="NZ_SHMC01000008.1"/>
</dbReference>
<dbReference type="PROSITE" id="PS51257">
    <property type="entry name" value="PROKAR_LIPOPROTEIN"/>
    <property type="match status" value="1"/>
</dbReference>
<dbReference type="Pfam" id="PF00691">
    <property type="entry name" value="OmpA"/>
    <property type="match status" value="1"/>
</dbReference>
<dbReference type="InterPro" id="IPR036737">
    <property type="entry name" value="OmpA-like_sf"/>
</dbReference>
<gene>
    <name evidence="7" type="ORF">EA660_17225</name>
</gene>
<proteinExistence type="predicted"/>
<evidence type="ECO:0000313" key="8">
    <source>
        <dbReference type="Proteomes" id="UP000292627"/>
    </source>
</evidence>
<dbReference type="EMBL" id="SHMC01000008">
    <property type="protein sequence ID" value="TAA21696.1"/>
    <property type="molecule type" value="Genomic_DNA"/>
</dbReference>
<dbReference type="Gene3D" id="3.30.1330.60">
    <property type="entry name" value="OmpA-like domain"/>
    <property type="match status" value="1"/>
</dbReference>
<feature type="signal peptide" evidence="5">
    <location>
        <begin position="1"/>
        <end position="25"/>
    </location>
</feature>
<dbReference type="OrthoDB" id="1149075at2"/>
<evidence type="ECO:0000256" key="5">
    <source>
        <dbReference type="SAM" id="SignalP"/>
    </source>
</evidence>
<dbReference type="PRINTS" id="PR01021">
    <property type="entry name" value="OMPADOMAIN"/>
</dbReference>
<evidence type="ECO:0000256" key="1">
    <source>
        <dbReference type="ARBA" id="ARBA00004442"/>
    </source>
</evidence>
<sequence>MTCSMRNAWMRVAVLCAALGLGACASTPTRVTLLPDHDGKVGALVVSTPQGQQRIDQAYATVSVGDAKARPGAPRGQDQAAFEQAHRALLDAQPTPPRSFVLNFRFDSMELTPESKKQLPGVLEVVRGRLPTEVTVFGYADSSGTAKYNMDLSEQRARAVARLLKQIDPDLPVEVRWFGDKVPLVPTRPGVPEQRNRRAEIFVL</sequence>
<reference evidence="7 8" key="1">
    <citation type="submission" date="2019-02" db="EMBL/GenBank/DDBJ databases">
        <title>WGS of Pseudoxanthomonas species novum from clinical isolates.</title>
        <authorList>
            <person name="Bernier A.-M."/>
            <person name="Bernard K."/>
            <person name="Vachon A."/>
        </authorList>
    </citation>
    <scope>NUCLEOTIDE SEQUENCE [LARGE SCALE GENOMIC DNA]</scope>
    <source>
        <strain evidence="7 8">NML171200</strain>
    </source>
</reference>
<keyword evidence="2 4" id="KW-0472">Membrane</keyword>
<dbReference type="Proteomes" id="UP000292627">
    <property type="component" value="Unassembled WGS sequence"/>
</dbReference>
<dbReference type="PANTHER" id="PTHR30329:SF21">
    <property type="entry name" value="LIPOPROTEIN YIAD-RELATED"/>
    <property type="match status" value="1"/>
</dbReference>
<organism evidence="7 8">
    <name type="scientific">Pseudoxanthomonas winnipegensis</name>
    <dbReference type="NCBI Taxonomy" id="2480810"/>
    <lineage>
        <taxon>Bacteria</taxon>
        <taxon>Pseudomonadati</taxon>
        <taxon>Pseudomonadota</taxon>
        <taxon>Gammaproteobacteria</taxon>
        <taxon>Lysobacterales</taxon>
        <taxon>Lysobacteraceae</taxon>
        <taxon>Pseudoxanthomonas</taxon>
    </lineage>
</organism>
<evidence type="ECO:0000259" key="6">
    <source>
        <dbReference type="PROSITE" id="PS51123"/>
    </source>
</evidence>
<dbReference type="SUPFAM" id="SSF103088">
    <property type="entry name" value="OmpA-like"/>
    <property type="match status" value="1"/>
</dbReference>
<dbReference type="InterPro" id="IPR006665">
    <property type="entry name" value="OmpA-like"/>
</dbReference>
<dbReference type="CDD" id="cd07185">
    <property type="entry name" value="OmpA_C-like"/>
    <property type="match status" value="1"/>
</dbReference>
<comment type="subcellular location">
    <subcellularLocation>
        <location evidence="1">Cell outer membrane</location>
    </subcellularLocation>
</comment>
<dbReference type="InterPro" id="IPR006664">
    <property type="entry name" value="OMP_bac"/>
</dbReference>
<keyword evidence="3" id="KW-0998">Cell outer membrane</keyword>
<keyword evidence="5" id="KW-0732">Signal</keyword>
<name>A0A4Q8L5K5_9GAMM</name>
<dbReference type="InterPro" id="IPR050330">
    <property type="entry name" value="Bact_OuterMem_StrucFunc"/>
</dbReference>
<dbReference type="AlphaFoldDB" id="A0A4Q8L5K5"/>
<feature type="chain" id="PRO_5020619126" evidence="5">
    <location>
        <begin position="26"/>
        <end position="204"/>
    </location>
</feature>
<dbReference type="PANTHER" id="PTHR30329">
    <property type="entry name" value="STATOR ELEMENT OF FLAGELLAR MOTOR COMPLEX"/>
    <property type="match status" value="1"/>
</dbReference>
<evidence type="ECO:0000256" key="3">
    <source>
        <dbReference type="ARBA" id="ARBA00023237"/>
    </source>
</evidence>
<evidence type="ECO:0000256" key="4">
    <source>
        <dbReference type="PROSITE-ProRule" id="PRU00473"/>
    </source>
</evidence>
<dbReference type="PROSITE" id="PS51123">
    <property type="entry name" value="OMPA_2"/>
    <property type="match status" value="1"/>
</dbReference>
<comment type="caution">
    <text evidence="7">The sequence shown here is derived from an EMBL/GenBank/DDBJ whole genome shotgun (WGS) entry which is preliminary data.</text>
</comment>